<keyword evidence="2" id="KW-1185">Reference proteome</keyword>
<dbReference type="Proteomes" id="UP000198510">
    <property type="component" value="Unassembled WGS sequence"/>
</dbReference>
<protein>
    <submittedName>
        <fullName evidence="1">Fe-S-cluster containining protein</fullName>
    </submittedName>
</protein>
<evidence type="ECO:0000313" key="2">
    <source>
        <dbReference type="Proteomes" id="UP000198510"/>
    </source>
</evidence>
<dbReference type="Pfam" id="PF03692">
    <property type="entry name" value="CxxCxxCC"/>
    <property type="match status" value="1"/>
</dbReference>
<dbReference type="EMBL" id="FNFO01000001">
    <property type="protein sequence ID" value="SDJ82541.1"/>
    <property type="molecule type" value="Genomic_DNA"/>
</dbReference>
<dbReference type="STRING" id="1075417.SAMN05421823_101201"/>
<dbReference type="AlphaFoldDB" id="A0A1G8WWF4"/>
<reference evidence="1 2" key="1">
    <citation type="submission" date="2016-10" db="EMBL/GenBank/DDBJ databases">
        <authorList>
            <person name="de Groot N.N."/>
        </authorList>
    </citation>
    <scope>NUCLEOTIDE SEQUENCE [LARGE SCALE GENOMIC DNA]</scope>
    <source>
        <strain evidence="1 2">DSM 25186</strain>
    </source>
</reference>
<sequence>MSIPQKVKAVEAVFHALEGELRQFQNQTPLRCLTGCGECCKKPDIEATVLEMIPLAYHWYQTGTAEAWLDRLETSDADPLCKLFNPFGTLQGKGNCEHYAYRGLVCRLFGFAANLNKYGKPLLATCKLLKEEKAEAYQQTQAWIDAGGRVPMIRDYYMKLYAIDPTLSEQRHPINTAIRLALEKVLLYYYYQTPKAS</sequence>
<proteinExistence type="predicted"/>
<accession>A0A1G8WWF4</accession>
<dbReference type="InterPro" id="IPR005358">
    <property type="entry name" value="Puta_zinc/iron-chelating_dom"/>
</dbReference>
<organism evidence="1 2">
    <name type="scientific">Catalinimonas alkaloidigena</name>
    <dbReference type="NCBI Taxonomy" id="1075417"/>
    <lineage>
        <taxon>Bacteria</taxon>
        <taxon>Pseudomonadati</taxon>
        <taxon>Bacteroidota</taxon>
        <taxon>Cytophagia</taxon>
        <taxon>Cytophagales</taxon>
        <taxon>Catalimonadaceae</taxon>
        <taxon>Catalinimonas</taxon>
    </lineage>
</organism>
<dbReference type="OrthoDB" id="9806610at2"/>
<gene>
    <name evidence="1" type="ORF">SAMN05421823_101201</name>
</gene>
<name>A0A1G8WWF4_9BACT</name>
<dbReference type="RefSeq" id="WP_089678019.1">
    <property type="nucleotide sequence ID" value="NZ_FNFO01000001.1"/>
</dbReference>
<evidence type="ECO:0000313" key="1">
    <source>
        <dbReference type="EMBL" id="SDJ82541.1"/>
    </source>
</evidence>